<evidence type="ECO:0000256" key="2">
    <source>
        <dbReference type="SAM" id="Phobius"/>
    </source>
</evidence>
<accession>A0A086M8F6</accession>
<dbReference type="OrthoDB" id="429628at2759"/>
<evidence type="ECO:0000256" key="1">
    <source>
        <dbReference type="SAM" id="MobiDB-lite"/>
    </source>
</evidence>
<feature type="region of interest" description="Disordered" evidence="1">
    <location>
        <begin position="198"/>
        <end position="218"/>
    </location>
</feature>
<feature type="compositionally biased region" description="Gly residues" evidence="1">
    <location>
        <begin position="440"/>
        <end position="449"/>
    </location>
</feature>
<feature type="compositionally biased region" description="Polar residues" evidence="1">
    <location>
        <begin position="322"/>
        <end position="332"/>
    </location>
</feature>
<feature type="compositionally biased region" description="Low complexity" evidence="1">
    <location>
        <begin position="356"/>
        <end position="367"/>
    </location>
</feature>
<name>A0A086M8F6_TOXGO</name>
<feature type="region of interest" description="Disordered" evidence="1">
    <location>
        <begin position="313"/>
        <end position="367"/>
    </location>
</feature>
<dbReference type="EMBL" id="AFYV02000390">
    <property type="protein sequence ID" value="KFG65174.1"/>
    <property type="molecule type" value="Genomic_DNA"/>
</dbReference>
<keyword evidence="2" id="KW-1133">Transmembrane helix</keyword>
<feature type="transmembrane region" description="Helical" evidence="2">
    <location>
        <begin position="283"/>
        <end position="302"/>
    </location>
</feature>
<feature type="region of interest" description="Disordered" evidence="1">
    <location>
        <begin position="433"/>
        <end position="453"/>
    </location>
</feature>
<gene>
    <name evidence="3" type="ORF">TGRUB_258920</name>
</gene>
<reference evidence="3 4" key="1">
    <citation type="submission" date="2014-05" db="EMBL/GenBank/DDBJ databases">
        <authorList>
            <person name="Sibley D."/>
            <person name="Venepally P."/>
            <person name="Karamycheva S."/>
            <person name="Hadjithomas M."/>
            <person name="Khan A."/>
            <person name="Brunk B."/>
            <person name="Roos D."/>
            <person name="Caler E."/>
            <person name="Lorenzi H."/>
        </authorList>
    </citation>
    <scope>NUCLEOTIDE SEQUENCE [LARGE SCALE GENOMIC DNA]</scope>
    <source>
        <strain evidence="3 4">RUB</strain>
    </source>
</reference>
<feature type="transmembrane region" description="Helical" evidence="2">
    <location>
        <begin position="259"/>
        <end position="277"/>
    </location>
</feature>
<evidence type="ECO:0000313" key="3">
    <source>
        <dbReference type="EMBL" id="KFG65174.1"/>
    </source>
</evidence>
<feature type="transmembrane region" description="Helical" evidence="2">
    <location>
        <begin position="15"/>
        <end position="39"/>
    </location>
</feature>
<evidence type="ECO:0000313" key="4">
    <source>
        <dbReference type="Proteomes" id="UP000028834"/>
    </source>
</evidence>
<dbReference type="Proteomes" id="UP000028834">
    <property type="component" value="Unassembled WGS sequence"/>
</dbReference>
<protein>
    <submittedName>
        <fullName evidence="3">Putative transmembrane protein</fullName>
    </submittedName>
</protein>
<dbReference type="VEuPathDB" id="ToxoDB:TGRUB_258920"/>
<keyword evidence="2" id="KW-0472">Membrane</keyword>
<keyword evidence="2 3" id="KW-0812">Transmembrane</keyword>
<proteinExistence type="predicted"/>
<dbReference type="AlphaFoldDB" id="A0A086M8F6"/>
<comment type="caution">
    <text evidence="3">The sequence shown here is derived from an EMBL/GenBank/DDBJ whole genome shotgun (WGS) entry which is preliminary data.</text>
</comment>
<sequence>MSCAFPPPLVHDPSAYVHIFIYIYIYIYIYTYTSLYVLLCSHTGVVTWAHWFHIQCEEPSCACPFRALSLLSLLSLLLRLDSRLVKCWGRMADVTAPVDETETPLSQESSSAASGEAGRRMCFICLDGVKRSRRNGQLTGDLLPCCSQCFAVVHRKCWSIYRRRQQLAAFRSRLLGQRTPNPNRCSICKTGRAGVEGDETFQPQRRQNSGSTGSGVSGTTSALQEQLLASLGRLLQDDDDDADDPPLCSGMCTCINTGLLLGVLLLDLILIATTSLYPLEVLLLSLFITYNIVTLQIIWLAVKQRRESVGPLLSPELESDSRQASGGESPDSNSDDNLDGSRGNGSPTGGRHSRRSGSLDGDSSDSGRVGYFGVRDIDVSEEDLEIGGRERGSSRARRVGLWTAAGGRAASASSRVMSGARFFWCFLSRGGTSSDPSLGGETGGLGGSEGPPSEAFHVAGLRQTPLLLPGVELQLLRESRQEQRGQSGREELLV</sequence>
<organism evidence="3 4">
    <name type="scientific">Toxoplasma gondii RUB</name>
    <dbReference type="NCBI Taxonomy" id="935652"/>
    <lineage>
        <taxon>Eukaryota</taxon>
        <taxon>Sar</taxon>
        <taxon>Alveolata</taxon>
        <taxon>Apicomplexa</taxon>
        <taxon>Conoidasida</taxon>
        <taxon>Coccidia</taxon>
        <taxon>Eucoccidiorida</taxon>
        <taxon>Eimeriorina</taxon>
        <taxon>Sarcocystidae</taxon>
        <taxon>Toxoplasma</taxon>
    </lineage>
</organism>